<feature type="transmembrane region" description="Helical" evidence="1">
    <location>
        <begin position="12"/>
        <end position="34"/>
    </location>
</feature>
<comment type="caution">
    <text evidence="2">The sequence shown here is derived from an EMBL/GenBank/DDBJ whole genome shotgun (WGS) entry which is preliminary data.</text>
</comment>
<evidence type="ECO:0000313" key="2">
    <source>
        <dbReference type="EMBL" id="MEQ2226299.1"/>
    </source>
</evidence>
<gene>
    <name evidence="2" type="ORF">ILYODFUR_026091</name>
</gene>
<evidence type="ECO:0000313" key="3">
    <source>
        <dbReference type="Proteomes" id="UP001482620"/>
    </source>
</evidence>
<evidence type="ECO:0000256" key="1">
    <source>
        <dbReference type="SAM" id="Phobius"/>
    </source>
</evidence>
<accession>A0ABV0T0C3</accession>
<keyword evidence="3" id="KW-1185">Reference proteome</keyword>
<sequence>MNTPLFCFCQDSFSVSLLFDAQLFVVLLTIYQAVQLEKVAEEAETIRGCTDQGFSWPILASDYRRPILIFLILFVFRHKKGIKCKRVIGRQSSLHSTTNEGVTT</sequence>
<proteinExistence type="predicted"/>
<keyword evidence="1" id="KW-0472">Membrane</keyword>
<keyword evidence="1" id="KW-0812">Transmembrane</keyword>
<organism evidence="2 3">
    <name type="scientific">Ilyodon furcidens</name>
    <name type="common">goldbreast splitfin</name>
    <dbReference type="NCBI Taxonomy" id="33524"/>
    <lineage>
        <taxon>Eukaryota</taxon>
        <taxon>Metazoa</taxon>
        <taxon>Chordata</taxon>
        <taxon>Craniata</taxon>
        <taxon>Vertebrata</taxon>
        <taxon>Euteleostomi</taxon>
        <taxon>Actinopterygii</taxon>
        <taxon>Neopterygii</taxon>
        <taxon>Teleostei</taxon>
        <taxon>Neoteleostei</taxon>
        <taxon>Acanthomorphata</taxon>
        <taxon>Ovalentaria</taxon>
        <taxon>Atherinomorphae</taxon>
        <taxon>Cyprinodontiformes</taxon>
        <taxon>Goodeidae</taxon>
        <taxon>Ilyodon</taxon>
    </lineage>
</organism>
<dbReference type="EMBL" id="JAHRIQ010014847">
    <property type="protein sequence ID" value="MEQ2226299.1"/>
    <property type="molecule type" value="Genomic_DNA"/>
</dbReference>
<reference evidence="2 3" key="1">
    <citation type="submission" date="2021-06" db="EMBL/GenBank/DDBJ databases">
        <authorList>
            <person name="Palmer J.M."/>
        </authorList>
    </citation>
    <scope>NUCLEOTIDE SEQUENCE [LARGE SCALE GENOMIC DNA]</scope>
    <source>
        <strain evidence="3">if_2019</strain>
        <tissue evidence="2">Muscle</tissue>
    </source>
</reference>
<protein>
    <submittedName>
        <fullName evidence="2">Uncharacterized protein</fullName>
    </submittedName>
</protein>
<dbReference type="Proteomes" id="UP001482620">
    <property type="component" value="Unassembled WGS sequence"/>
</dbReference>
<feature type="transmembrane region" description="Helical" evidence="1">
    <location>
        <begin position="54"/>
        <end position="76"/>
    </location>
</feature>
<keyword evidence="1" id="KW-1133">Transmembrane helix</keyword>
<name>A0ABV0T0C3_9TELE</name>